<dbReference type="PROSITE" id="PS51737">
    <property type="entry name" value="RECOMBINASE_DNA_BIND"/>
    <property type="match status" value="1"/>
</dbReference>
<dbReference type="SUPFAM" id="SSF53041">
    <property type="entry name" value="Resolvase-like"/>
    <property type="match status" value="1"/>
</dbReference>
<protein>
    <submittedName>
        <fullName evidence="3">Recombinase family protein</fullName>
    </submittedName>
</protein>
<dbReference type="PANTHER" id="PTHR30461:SF23">
    <property type="entry name" value="DNA RECOMBINASE-RELATED"/>
    <property type="match status" value="1"/>
</dbReference>
<dbReference type="InterPro" id="IPR038109">
    <property type="entry name" value="DNA_bind_recomb_sf"/>
</dbReference>
<dbReference type="SMART" id="SM00857">
    <property type="entry name" value="Resolvase"/>
    <property type="match status" value="1"/>
</dbReference>
<evidence type="ECO:0000259" key="1">
    <source>
        <dbReference type="PROSITE" id="PS51736"/>
    </source>
</evidence>
<organism evidence="3 4">
    <name type="scientific">Candidatus Anaerobutyricum stercoris</name>
    <dbReference type="NCBI Taxonomy" id="2838457"/>
    <lineage>
        <taxon>Bacteria</taxon>
        <taxon>Bacillati</taxon>
        <taxon>Bacillota</taxon>
        <taxon>Clostridia</taxon>
        <taxon>Lachnospirales</taxon>
        <taxon>Lachnospiraceae</taxon>
        <taxon>Anaerobutyricum</taxon>
    </lineage>
</organism>
<dbReference type="Pfam" id="PF00239">
    <property type="entry name" value="Resolvase"/>
    <property type="match status" value="1"/>
</dbReference>
<feature type="domain" description="Recombinase" evidence="2">
    <location>
        <begin position="164"/>
        <end position="305"/>
    </location>
</feature>
<dbReference type="Gene3D" id="3.90.1750.20">
    <property type="entry name" value="Putative Large Serine Recombinase, Chain B, Domain 2"/>
    <property type="match status" value="1"/>
</dbReference>
<dbReference type="PANTHER" id="PTHR30461">
    <property type="entry name" value="DNA-INVERTASE FROM LAMBDOID PROPHAGE"/>
    <property type="match status" value="1"/>
</dbReference>
<name>A0A9D2EJS2_9FIRM</name>
<evidence type="ECO:0000313" key="4">
    <source>
        <dbReference type="Proteomes" id="UP000824049"/>
    </source>
</evidence>
<reference evidence="3" key="2">
    <citation type="submission" date="2021-04" db="EMBL/GenBank/DDBJ databases">
        <authorList>
            <person name="Gilroy R."/>
        </authorList>
    </citation>
    <scope>NUCLEOTIDE SEQUENCE</scope>
    <source>
        <strain evidence="3">CHK179-28034</strain>
    </source>
</reference>
<dbReference type="Pfam" id="PF13408">
    <property type="entry name" value="Zn_ribbon_recom"/>
    <property type="match status" value="1"/>
</dbReference>
<dbReference type="AlphaFoldDB" id="A0A9D2EJS2"/>
<sequence length="544" mass="62967">MPDLFYTAAYIRLSREDGDREESDSVANQKKLLTGFIEKKEELLLYNMYIDDGYSGVTFQRPAFRRMLADIENKKITCVIVKDLSRFGRDYIESGRYLERYFPEKGIRFISVSDHIDSLRQPYDMLLPIKNIFNEQYARDISGKVHSALQTKRQCGEFIGAFASYGYRKSPTDKNKLIIDEYAASVVRRIFSLYLQGFGKQQIARLLNSEGVLCPSAYKRASGLRYANPGAGCGSLWSYSTINHILHKEIYVGNMVQGTREQKLRGRQQMLGRERWIVVRGTHEAIIDEETWRRTQKLLKSNVRSPAGAYVPARHLFAGLLFCGGCGRPMVKTIWRHADGSPEYSFTCGTCKRHGRHFCTPHTIPARALEQAVLNDLNLLLSRCEKLSGLVWQQAEQFFDQPGIESELQLMENERKRARDIFLTSYEDYKSGLLSREEFLVCREKYRRKEQFCRSKQEELTNRRADFWKKVRQSPLLNEKPAARPVSYLDRALLSALIAKITVYENRRIHICYNFPGGASFFPGQYFVKWTDDIHILSKSSELQ</sequence>
<feature type="domain" description="Resolvase/invertase-type recombinase catalytic" evidence="1">
    <location>
        <begin position="6"/>
        <end position="156"/>
    </location>
</feature>
<accession>A0A9D2EJS2</accession>
<reference evidence="3" key="1">
    <citation type="journal article" date="2021" name="PeerJ">
        <title>Extensive microbial diversity within the chicken gut microbiome revealed by metagenomics and culture.</title>
        <authorList>
            <person name="Gilroy R."/>
            <person name="Ravi A."/>
            <person name="Getino M."/>
            <person name="Pursley I."/>
            <person name="Horton D.L."/>
            <person name="Alikhan N.F."/>
            <person name="Baker D."/>
            <person name="Gharbi K."/>
            <person name="Hall N."/>
            <person name="Watson M."/>
            <person name="Adriaenssens E.M."/>
            <person name="Foster-Nyarko E."/>
            <person name="Jarju S."/>
            <person name="Secka A."/>
            <person name="Antonio M."/>
            <person name="Oren A."/>
            <person name="Chaudhuri R.R."/>
            <person name="La Ragione R."/>
            <person name="Hildebrand F."/>
            <person name="Pallen M.J."/>
        </authorList>
    </citation>
    <scope>NUCLEOTIDE SEQUENCE</scope>
    <source>
        <strain evidence="3">CHK179-28034</strain>
    </source>
</reference>
<dbReference type="GO" id="GO:0000150">
    <property type="term" value="F:DNA strand exchange activity"/>
    <property type="evidence" value="ECO:0007669"/>
    <property type="project" value="InterPro"/>
</dbReference>
<evidence type="ECO:0000259" key="2">
    <source>
        <dbReference type="PROSITE" id="PS51737"/>
    </source>
</evidence>
<dbReference type="Pfam" id="PF07508">
    <property type="entry name" value="Recombinase"/>
    <property type="match status" value="1"/>
</dbReference>
<dbReference type="GO" id="GO:0003677">
    <property type="term" value="F:DNA binding"/>
    <property type="evidence" value="ECO:0007669"/>
    <property type="project" value="InterPro"/>
</dbReference>
<dbReference type="Gene3D" id="3.40.50.1390">
    <property type="entry name" value="Resolvase, N-terminal catalytic domain"/>
    <property type="match status" value="1"/>
</dbReference>
<comment type="caution">
    <text evidence="3">The sequence shown here is derived from an EMBL/GenBank/DDBJ whole genome shotgun (WGS) entry which is preliminary data.</text>
</comment>
<dbReference type="InterPro" id="IPR011109">
    <property type="entry name" value="DNA_bind_recombinase_dom"/>
</dbReference>
<gene>
    <name evidence="3" type="ORF">H9968_02550</name>
</gene>
<dbReference type="PROSITE" id="PS51736">
    <property type="entry name" value="RECOMBINASES_3"/>
    <property type="match status" value="1"/>
</dbReference>
<dbReference type="InterPro" id="IPR006119">
    <property type="entry name" value="Resolv_N"/>
</dbReference>
<dbReference type="InterPro" id="IPR050639">
    <property type="entry name" value="SSR_resolvase"/>
</dbReference>
<evidence type="ECO:0000313" key="3">
    <source>
        <dbReference type="EMBL" id="HIZ38793.1"/>
    </source>
</evidence>
<dbReference type="InterPro" id="IPR036162">
    <property type="entry name" value="Resolvase-like_N_sf"/>
</dbReference>
<proteinExistence type="predicted"/>
<dbReference type="InterPro" id="IPR025827">
    <property type="entry name" value="Zn_ribbon_recom_dom"/>
</dbReference>
<dbReference type="EMBL" id="DXBR01000033">
    <property type="protein sequence ID" value="HIZ38793.1"/>
    <property type="molecule type" value="Genomic_DNA"/>
</dbReference>
<dbReference type="Proteomes" id="UP000824049">
    <property type="component" value="Unassembled WGS sequence"/>
</dbReference>